<comment type="pathway">
    <text evidence="5">Energy metabolism; oxidative phosphorylation.</text>
</comment>
<keyword evidence="5" id="KW-0679">Respiratory chain</keyword>
<evidence type="ECO:0000256" key="5">
    <source>
        <dbReference type="RuleBase" id="RU000369"/>
    </source>
</evidence>
<feature type="transmembrane region" description="Helical" evidence="6">
    <location>
        <begin position="479"/>
        <end position="512"/>
    </location>
</feature>
<feature type="transmembrane region" description="Helical" evidence="6">
    <location>
        <begin position="279"/>
        <end position="298"/>
    </location>
</feature>
<dbReference type="GO" id="GO:0046872">
    <property type="term" value="F:metal ion binding"/>
    <property type="evidence" value="ECO:0007669"/>
    <property type="project" value="UniProtKB-KW"/>
</dbReference>
<comment type="subcellular location">
    <subcellularLocation>
        <location evidence="1">Membrane</location>
        <topology evidence="1">Multi-pass membrane protein</topology>
    </subcellularLocation>
    <subcellularLocation>
        <location evidence="5">Mitochondrion inner membrane</location>
        <topology evidence="5">Multi-pass membrane protein</topology>
    </subcellularLocation>
</comment>
<feature type="transmembrane region" description="Helical" evidence="6">
    <location>
        <begin position="137"/>
        <end position="164"/>
    </location>
</feature>
<feature type="transmembrane region" description="Helical" evidence="6">
    <location>
        <begin position="337"/>
        <end position="358"/>
    </location>
</feature>
<dbReference type="Gene3D" id="1.20.210.10">
    <property type="entry name" value="Cytochrome c oxidase-like, subunit I domain"/>
    <property type="match status" value="1"/>
</dbReference>
<dbReference type="SUPFAM" id="SSF81442">
    <property type="entry name" value="Cytochrome c oxidase subunit I-like"/>
    <property type="match status" value="1"/>
</dbReference>
<keyword evidence="5" id="KW-0186">Copper</keyword>
<keyword evidence="5 8" id="KW-0496">Mitochondrion</keyword>
<dbReference type="GO" id="GO:0004129">
    <property type="term" value="F:cytochrome-c oxidase activity"/>
    <property type="evidence" value="ECO:0007669"/>
    <property type="project" value="UniProtKB-EC"/>
</dbReference>
<keyword evidence="2 5" id="KW-0812">Transmembrane</keyword>
<dbReference type="AlphaFoldDB" id="A0A5H3CIU5"/>
<organism evidence="8">
    <name type="scientific">Leishmania deanei</name>
    <dbReference type="NCBI Taxonomy" id="63122"/>
    <lineage>
        <taxon>Eukaryota</taxon>
        <taxon>Discoba</taxon>
        <taxon>Euglenozoa</taxon>
        <taxon>Kinetoplastea</taxon>
        <taxon>Metakinetoplastina</taxon>
        <taxon>Trypanosomatida</taxon>
        <taxon>Trypanosomatidae</taxon>
        <taxon>Leishmaniinae</taxon>
        <taxon>Leishmania</taxon>
    </lineage>
</organism>
<sequence length="581" mass="66725">MGGRKQKKGEKDESGKVMVILNKFNLLLIFFNMFWLCLVCLSVSHKMIGLCYLLVAILSGFVGYVYSLFIRLELSIIGCGVLFGDYQFYNVLITSHGLIMVFAFIMPVMMGGLVNYFVPVMAGFPDMVFPRLNNMSFWMYLAGFGCVVSGFLTEEGMGVGWTLYPTLICVDFHSSLACDFAMFAVHLLGVSSILNSINLLGTLFCCRRKFFSFLSWSLFIWASLITALLLIISLPVLAGGVTLILCDRNFNTSFYDVVGGGDLILFQHLFWFFGHPEVYIILLPVFGLISTVIEVVGFRCVFSAVAMIYSMILIAVLGMFVWAHHMFVVGMDVDSRAYFGSVSVLIGLPTCVKLFNWIYSFLYTDMIITFEIYFVFMFIFMFLTGAVTGLVLSNVGIDIMLHDTYFVVGHFHYVLSLGAAVGFLTGFIHFLAKWLPIELYLFWMFYFICTLFIGSNMVFFPMHSLGMYAFPRRISDYPVAFLFWSSFMLYGMLLLASLILFLCALFCVLLFWDYCLFFVSLFVFNLYCFFYFSTWLPCVMVLYLLLVDFAHIVLDYLFLILCFCFVFFIYFWQSLFLFFYM</sequence>
<dbReference type="GO" id="GO:0020037">
    <property type="term" value="F:heme binding"/>
    <property type="evidence" value="ECO:0007669"/>
    <property type="project" value="InterPro"/>
</dbReference>
<evidence type="ECO:0000256" key="1">
    <source>
        <dbReference type="ARBA" id="ARBA00004141"/>
    </source>
</evidence>
<feature type="transmembrane region" description="Helical" evidence="6">
    <location>
        <begin position="20"/>
        <end position="41"/>
    </location>
</feature>
<dbReference type="PANTHER" id="PTHR10422:SF18">
    <property type="entry name" value="CYTOCHROME C OXIDASE SUBUNIT 1"/>
    <property type="match status" value="1"/>
</dbReference>
<keyword evidence="5" id="KW-0479">Metal-binding</keyword>
<feature type="transmembrane region" description="Helical" evidence="6">
    <location>
        <begin position="370"/>
        <end position="391"/>
    </location>
</feature>
<feature type="transmembrane region" description="Helical" evidence="6">
    <location>
        <begin position="91"/>
        <end position="117"/>
    </location>
</feature>
<feature type="domain" description="Cytochrome oxidase subunit I profile" evidence="7">
    <location>
        <begin position="29"/>
        <end position="521"/>
    </location>
</feature>
<comment type="function">
    <text evidence="5">Component of the cytochrome c oxidase, the last enzyme in the mitochondrial electron transport chain which drives oxidative phosphorylation. The respiratory chain contains 3 multisubunit complexes succinate dehydrogenase (complex II, CII), ubiquinol-cytochrome c oxidoreductase (cytochrome b-c1 complex, complex III, CIII) and cytochrome c oxidase (complex IV, CIV), that cooperate to transfer electrons derived from NADH and succinate to molecular oxygen, creating an electrochemical gradient over the inner membrane that drives transmembrane transport and the ATP synthase. Cytochrome c oxidase is the component of the respiratory chain that catalyzes the reduction of oxygen to water. Electrons originating from reduced cytochrome c in the intermembrane space (IMS) are transferred via the dinuclear copper A center (CU(A)) of subunit 2 and heme A of subunit 1 to the active site in subunit 1, a binuclear center (BNC) formed by heme A3 and copper B (CU(B)). The BNC reduces molecular oxygen to 2 water molecules using 4 electrons from cytochrome c in the IMS and 4 protons from the mitochondrial matrix.</text>
</comment>
<dbReference type="PROSITE" id="PS00077">
    <property type="entry name" value="COX1_CUB"/>
    <property type="match status" value="1"/>
</dbReference>
<name>A0A5H3CIU5_9TRYP</name>
<keyword evidence="3 6" id="KW-1133">Transmembrane helix</keyword>
<dbReference type="UniPathway" id="UPA00705"/>
<dbReference type="GO" id="GO:0015990">
    <property type="term" value="P:electron transport coupled proton transport"/>
    <property type="evidence" value="ECO:0007669"/>
    <property type="project" value="TreeGrafter"/>
</dbReference>
<dbReference type="GO" id="GO:0006123">
    <property type="term" value="P:mitochondrial electron transport, cytochrome c to oxygen"/>
    <property type="evidence" value="ECO:0007669"/>
    <property type="project" value="TreeGrafter"/>
</dbReference>
<feature type="transmembrane region" description="Helical" evidence="6">
    <location>
        <begin position="524"/>
        <end position="546"/>
    </location>
</feature>
<keyword evidence="4 5" id="KW-0472">Membrane</keyword>
<evidence type="ECO:0000313" key="8">
    <source>
        <dbReference type="EMBL" id="DAC80503.1"/>
    </source>
</evidence>
<evidence type="ECO:0000256" key="6">
    <source>
        <dbReference type="SAM" id="Phobius"/>
    </source>
</evidence>
<evidence type="ECO:0000256" key="3">
    <source>
        <dbReference type="ARBA" id="ARBA00022989"/>
    </source>
</evidence>
<geneLocation type="mitochondrion" evidence="8"/>
<feature type="transmembrane region" description="Helical" evidence="6">
    <location>
        <begin position="176"/>
        <end position="198"/>
    </location>
</feature>
<feature type="transmembrane region" description="Helical" evidence="6">
    <location>
        <begin position="439"/>
        <end position="459"/>
    </location>
</feature>
<dbReference type="InterPro" id="IPR023616">
    <property type="entry name" value="Cyt_c_oxase-like_su1_dom"/>
</dbReference>
<dbReference type="InterPro" id="IPR023615">
    <property type="entry name" value="Cyt_c_Oxase_su1_BS"/>
</dbReference>
<dbReference type="EMBL" id="BK010886">
    <property type="protein sequence ID" value="DAC80503.1"/>
    <property type="molecule type" value="Genomic_DNA"/>
</dbReference>
<dbReference type="PRINTS" id="PR01165">
    <property type="entry name" value="CYCOXIDASEI"/>
</dbReference>
<keyword evidence="5" id="KW-0249">Electron transport</keyword>
<dbReference type="InterPro" id="IPR000883">
    <property type="entry name" value="Cyt_C_Oxase_1"/>
</dbReference>
<dbReference type="PANTHER" id="PTHR10422">
    <property type="entry name" value="CYTOCHROME C OXIDASE SUBUNIT 1"/>
    <property type="match status" value="1"/>
</dbReference>
<keyword evidence="5" id="KW-0349">Heme</keyword>
<dbReference type="InterPro" id="IPR036927">
    <property type="entry name" value="Cyt_c_oxase-like_su1_sf"/>
</dbReference>
<reference evidence="8" key="1">
    <citation type="journal article" date="2019" name="Infect. Genet. Evol.">
        <title>The complete coding region of the maxicircle as a superior phylogenetic marker for exploring evolutionary relationships between members of the Leishmaniinae.</title>
        <authorList>
            <person name="Kaufer A."/>
            <person name="Barratt J."/>
            <person name="Stark D."/>
            <person name="Ellis J."/>
        </authorList>
    </citation>
    <scope>NUCLEOTIDE SEQUENCE</scope>
    <source>
        <strain evidence="8">M5088</strain>
    </source>
</reference>
<dbReference type="PROSITE" id="PS50855">
    <property type="entry name" value="COX1"/>
    <property type="match status" value="1"/>
</dbReference>
<comment type="similarity">
    <text evidence="5">Belongs to the heme-copper respiratory oxidase family.</text>
</comment>
<reference evidence="8" key="2">
    <citation type="journal article" date="2019" name="Pathogens">
        <title>Evolutionary Insight into the Trypanosomatidae Using Alignment-Free Phylogenomics of the Kinetoplast.</title>
        <authorList>
            <person name="Kaufer A."/>
            <person name="Stark D."/>
            <person name="Ellis J."/>
        </authorList>
    </citation>
    <scope>NUCLEOTIDE SEQUENCE</scope>
    <source>
        <strain evidence="8">M5088</strain>
    </source>
</reference>
<dbReference type="GO" id="GO:0005743">
    <property type="term" value="C:mitochondrial inner membrane"/>
    <property type="evidence" value="ECO:0007669"/>
    <property type="project" value="UniProtKB-SubCell"/>
</dbReference>
<protein>
    <recommendedName>
        <fullName evidence="5">Cytochrome c oxidase subunit 1</fullName>
        <ecNumber evidence="5">7.1.1.9</ecNumber>
    </recommendedName>
</protein>
<feature type="transmembrane region" description="Helical" evidence="6">
    <location>
        <begin position="558"/>
        <end position="580"/>
    </location>
</feature>
<gene>
    <name evidence="8" type="primary">COI</name>
</gene>
<keyword evidence="5" id="KW-0999">Mitochondrion inner membrane</keyword>
<dbReference type="EC" id="7.1.1.9" evidence="5"/>
<keyword evidence="5" id="KW-0408">Iron</keyword>
<comment type="catalytic activity">
    <reaction evidence="5">
        <text>4 Fe(II)-[cytochrome c] + O2 + 8 H(+)(in) = 4 Fe(III)-[cytochrome c] + 2 H2O + 4 H(+)(out)</text>
        <dbReference type="Rhea" id="RHEA:11436"/>
        <dbReference type="Rhea" id="RHEA-COMP:10350"/>
        <dbReference type="Rhea" id="RHEA-COMP:14399"/>
        <dbReference type="ChEBI" id="CHEBI:15377"/>
        <dbReference type="ChEBI" id="CHEBI:15378"/>
        <dbReference type="ChEBI" id="CHEBI:15379"/>
        <dbReference type="ChEBI" id="CHEBI:29033"/>
        <dbReference type="ChEBI" id="CHEBI:29034"/>
        <dbReference type="EC" id="7.1.1.9"/>
    </reaction>
</comment>
<accession>A0A5H3CIU5</accession>
<evidence type="ECO:0000259" key="7">
    <source>
        <dbReference type="PROSITE" id="PS50855"/>
    </source>
</evidence>
<dbReference type="Pfam" id="PF00115">
    <property type="entry name" value="COX1"/>
    <property type="match status" value="1"/>
</dbReference>
<keyword evidence="5" id="KW-0813">Transport</keyword>
<feature type="transmembrane region" description="Helical" evidence="6">
    <location>
        <begin position="305"/>
        <end position="325"/>
    </location>
</feature>
<feature type="transmembrane region" description="Helical" evidence="6">
    <location>
        <begin position="411"/>
        <end position="432"/>
    </location>
</feature>
<feature type="transmembrane region" description="Helical" evidence="6">
    <location>
        <begin position="218"/>
        <end position="246"/>
    </location>
</feature>
<evidence type="ECO:0000256" key="4">
    <source>
        <dbReference type="ARBA" id="ARBA00023136"/>
    </source>
</evidence>
<evidence type="ECO:0000256" key="2">
    <source>
        <dbReference type="ARBA" id="ARBA00022692"/>
    </source>
</evidence>
<proteinExistence type="inferred from homology"/>
<feature type="transmembrane region" description="Helical" evidence="6">
    <location>
        <begin position="47"/>
        <end position="70"/>
    </location>
</feature>